<proteinExistence type="predicted"/>
<feature type="region of interest" description="Disordered" evidence="3">
    <location>
        <begin position="259"/>
        <end position="278"/>
    </location>
</feature>
<dbReference type="Proteomes" id="UP001500897">
    <property type="component" value="Unassembled WGS sequence"/>
</dbReference>
<comment type="caution">
    <text evidence="4">The sequence shown here is derived from an EMBL/GenBank/DDBJ whole genome shotgun (WGS) entry which is preliminary data.</text>
</comment>
<dbReference type="SFLD" id="SFLDS00003">
    <property type="entry name" value="Haloacid_Dehalogenase"/>
    <property type="match status" value="1"/>
</dbReference>
<dbReference type="SFLD" id="SFLDG01129">
    <property type="entry name" value="C1.5:_HAD__Beta-PGM__Phosphata"/>
    <property type="match status" value="1"/>
</dbReference>
<evidence type="ECO:0008006" key="6">
    <source>
        <dbReference type="Google" id="ProtNLM"/>
    </source>
</evidence>
<sequence>MLGMPLLLLDLDNTLLPRDAAFRAWAEDFLAENGLPAGDLEWLVMLDGSGYVPRSTVLGAAKRRYGFDRSVDSMLAHYRLGINSHIQCPDSHIAALRKAREAGWTLGIVSNGGTLPQLEKIRLTGLASLVDGWVISEEARCLKPDPLIFEIAARRCGFRPTGDWKEQTWMVGDYGPADIAGATATGLRSAWLSHGRPWAERAYRPTISTPSLPEAVRVILAKSELPTAGRGFAAAAAGRTPLSRGHLAIPASRLAPTAARLAPSTPGTPLPQPTTQPLAPAVPLSVPLAKAVPLAPPATSAATG</sequence>
<keyword evidence="1" id="KW-0378">Hydrolase</keyword>
<dbReference type="SUPFAM" id="SSF56784">
    <property type="entry name" value="HAD-like"/>
    <property type="match status" value="1"/>
</dbReference>
<keyword evidence="5" id="KW-1185">Reference proteome</keyword>
<evidence type="ECO:0000256" key="2">
    <source>
        <dbReference type="ARBA" id="ARBA00022842"/>
    </source>
</evidence>
<organism evidence="4 5">
    <name type="scientific">Kitasatospora saccharophila</name>
    <dbReference type="NCBI Taxonomy" id="407973"/>
    <lineage>
        <taxon>Bacteria</taxon>
        <taxon>Bacillati</taxon>
        <taxon>Actinomycetota</taxon>
        <taxon>Actinomycetes</taxon>
        <taxon>Kitasatosporales</taxon>
        <taxon>Streptomycetaceae</taxon>
        <taxon>Kitasatospora</taxon>
    </lineage>
</organism>
<evidence type="ECO:0000313" key="4">
    <source>
        <dbReference type="EMBL" id="GAA2120505.1"/>
    </source>
</evidence>
<reference evidence="4 5" key="1">
    <citation type="journal article" date="2019" name="Int. J. Syst. Evol. Microbiol.">
        <title>The Global Catalogue of Microorganisms (GCM) 10K type strain sequencing project: providing services to taxonomists for standard genome sequencing and annotation.</title>
        <authorList>
            <consortium name="The Broad Institute Genomics Platform"/>
            <consortium name="The Broad Institute Genome Sequencing Center for Infectious Disease"/>
            <person name="Wu L."/>
            <person name="Ma J."/>
        </authorList>
    </citation>
    <scope>NUCLEOTIDE SEQUENCE [LARGE SCALE GENOMIC DNA]</scope>
    <source>
        <strain evidence="4 5">JCM 14559</strain>
    </source>
</reference>
<dbReference type="InterPro" id="IPR023214">
    <property type="entry name" value="HAD_sf"/>
</dbReference>
<evidence type="ECO:0000256" key="3">
    <source>
        <dbReference type="SAM" id="MobiDB-lite"/>
    </source>
</evidence>
<dbReference type="Pfam" id="PF00702">
    <property type="entry name" value="Hydrolase"/>
    <property type="match status" value="1"/>
</dbReference>
<accession>A0ABN2Y218</accession>
<gene>
    <name evidence="4" type="ORF">GCM10009759_69430</name>
</gene>
<dbReference type="Gene3D" id="3.40.50.1000">
    <property type="entry name" value="HAD superfamily/HAD-like"/>
    <property type="match status" value="1"/>
</dbReference>
<protein>
    <recommendedName>
        <fullName evidence="6">Hydrolase of the HAD superfamily</fullName>
    </recommendedName>
</protein>
<dbReference type="InterPro" id="IPR036412">
    <property type="entry name" value="HAD-like_sf"/>
</dbReference>
<name>A0ABN2Y218_9ACTN</name>
<keyword evidence="2" id="KW-0460">Magnesium</keyword>
<dbReference type="InterPro" id="IPR051400">
    <property type="entry name" value="HAD-like_hydrolase"/>
</dbReference>
<evidence type="ECO:0000313" key="5">
    <source>
        <dbReference type="Proteomes" id="UP001500897"/>
    </source>
</evidence>
<dbReference type="EMBL" id="BAAANS010000073">
    <property type="protein sequence ID" value="GAA2120505.1"/>
    <property type="molecule type" value="Genomic_DNA"/>
</dbReference>
<dbReference type="PANTHER" id="PTHR46470">
    <property type="entry name" value="N-ACYLNEURAMINATE-9-PHOSPHATASE"/>
    <property type="match status" value="1"/>
</dbReference>
<evidence type="ECO:0000256" key="1">
    <source>
        <dbReference type="ARBA" id="ARBA00022801"/>
    </source>
</evidence>